<evidence type="ECO:0000313" key="2">
    <source>
        <dbReference type="Proteomes" id="UP000327157"/>
    </source>
</evidence>
<dbReference type="Proteomes" id="UP000327157">
    <property type="component" value="Chromosome 4"/>
</dbReference>
<proteinExistence type="predicted"/>
<accession>A0A5N5HG58</accession>
<reference evidence="1 2" key="3">
    <citation type="submission" date="2019-11" db="EMBL/GenBank/DDBJ databases">
        <title>A de novo genome assembly of a pear dwarfing rootstock.</title>
        <authorList>
            <person name="Wang F."/>
            <person name="Wang J."/>
            <person name="Li S."/>
            <person name="Zhang Y."/>
            <person name="Fang M."/>
            <person name="Ma L."/>
            <person name="Zhao Y."/>
            <person name="Jiang S."/>
        </authorList>
    </citation>
    <scope>NUCLEOTIDE SEQUENCE [LARGE SCALE GENOMIC DNA]</scope>
    <source>
        <strain evidence="1">S2</strain>
        <tissue evidence="1">Leaf</tissue>
    </source>
</reference>
<protein>
    <submittedName>
        <fullName evidence="1">Uncharacterized protein</fullName>
    </submittedName>
</protein>
<reference evidence="1 2" key="1">
    <citation type="submission" date="2019-09" db="EMBL/GenBank/DDBJ databases">
        <authorList>
            <person name="Ou C."/>
        </authorList>
    </citation>
    <scope>NUCLEOTIDE SEQUENCE [LARGE SCALE GENOMIC DNA]</scope>
    <source>
        <strain evidence="1">S2</strain>
        <tissue evidence="1">Leaf</tissue>
    </source>
</reference>
<evidence type="ECO:0000313" key="1">
    <source>
        <dbReference type="EMBL" id="KAB2622154.1"/>
    </source>
</evidence>
<reference evidence="2" key="2">
    <citation type="submission" date="2019-10" db="EMBL/GenBank/DDBJ databases">
        <title>A de novo genome assembly of a pear dwarfing rootstock.</title>
        <authorList>
            <person name="Wang F."/>
            <person name="Wang J."/>
            <person name="Li S."/>
            <person name="Zhang Y."/>
            <person name="Fang M."/>
            <person name="Ma L."/>
            <person name="Zhao Y."/>
            <person name="Jiang S."/>
        </authorList>
    </citation>
    <scope>NUCLEOTIDE SEQUENCE [LARGE SCALE GENOMIC DNA]</scope>
</reference>
<comment type="caution">
    <text evidence="1">The sequence shown here is derived from an EMBL/GenBank/DDBJ whole genome shotgun (WGS) entry which is preliminary data.</text>
</comment>
<name>A0A5N5HG58_9ROSA</name>
<dbReference type="AlphaFoldDB" id="A0A5N5HG58"/>
<sequence length="52" mass="6001">MGAETLERTKELVRDELSVIIVLRTYPRGHHLLKGELSNPVQTLEVRTPRTF</sequence>
<gene>
    <name evidence="1" type="ORF">D8674_024336</name>
</gene>
<dbReference type="EMBL" id="SMOL01000231">
    <property type="protein sequence ID" value="KAB2622154.1"/>
    <property type="molecule type" value="Genomic_DNA"/>
</dbReference>
<organism evidence="1 2">
    <name type="scientific">Pyrus ussuriensis x Pyrus communis</name>
    <dbReference type="NCBI Taxonomy" id="2448454"/>
    <lineage>
        <taxon>Eukaryota</taxon>
        <taxon>Viridiplantae</taxon>
        <taxon>Streptophyta</taxon>
        <taxon>Embryophyta</taxon>
        <taxon>Tracheophyta</taxon>
        <taxon>Spermatophyta</taxon>
        <taxon>Magnoliopsida</taxon>
        <taxon>eudicotyledons</taxon>
        <taxon>Gunneridae</taxon>
        <taxon>Pentapetalae</taxon>
        <taxon>rosids</taxon>
        <taxon>fabids</taxon>
        <taxon>Rosales</taxon>
        <taxon>Rosaceae</taxon>
        <taxon>Amygdaloideae</taxon>
        <taxon>Maleae</taxon>
        <taxon>Pyrus</taxon>
    </lineage>
</organism>
<keyword evidence="2" id="KW-1185">Reference proteome</keyword>